<sequence>MTSSDGTFFSAQDADTNGEEGQTFVWKKQEVEKILGADSDIFCIYYDVTDGGNFEGKTILANNINASSLGFKFGKSESEIQNIISKCSDKLLQIRSKREQPGKDDKVITSWNGLMISAFLSGYRITGDSKYLDVAKNH</sequence>
<organism evidence="1">
    <name type="scientific">uncultured marine thaumarchaeote AD1000_50_E11</name>
    <dbReference type="NCBI Taxonomy" id="1455923"/>
    <lineage>
        <taxon>Archaea</taxon>
        <taxon>Nitrososphaerota</taxon>
        <taxon>environmental samples</taxon>
    </lineage>
</organism>
<dbReference type="PANTHER" id="PTHR42899">
    <property type="entry name" value="SPERMATOGENESIS-ASSOCIATED PROTEIN 20"/>
    <property type="match status" value="1"/>
</dbReference>
<dbReference type="PANTHER" id="PTHR42899:SF1">
    <property type="entry name" value="SPERMATOGENESIS-ASSOCIATED PROTEIN 20"/>
    <property type="match status" value="1"/>
</dbReference>
<accession>A0A075FYU5</accession>
<dbReference type="EMBL" id="KF900429">
    <property type="protein sequence ID" value="AIE94726.1"/>
    <property type="molecule type" value="Genomic_DNA"/>
</dbReference>
<protein>
    <submittedName>
        <fullName evidence="1">Highly conserved protein containing a thioredoxin domain</fullName>
    </submittedName>
</protein>
<proteinExistence type="predicted"/>
<dbReference type="AlphaFoldDB" id="A0A075FYU5"/>
<evidence type="ECO:0000313" key="1">
    <source>
        <dbReference type="EMBL" id="AIE94726.1"/>
    </source>
</evidence>
<dbReference type="GO" id="GO:0005975">
    <property type="term" value="P:carbohydrate metabolic process"/>
    <property type="evidence" value="ECO:0007669"/>
    <property type="project" value="InterPro"/>
</dbReference>
<reference evidence="1" key="1">
    <citation type="journal article" date="2014" name="Genome Biol. Evol.">
        <title>Pangenome evidence for extensive interdomain horizontal transfer affecting lineage core and shell genes in uncultured planktonic thaumarchaeota and euryarchaeota.</title>
        <authorList>
            <person name="Deschamps P."/>
            <person name="Zivanovic Y."/>
            <person name="Moreira D."/>
            <person name="Rodriguez-Valera F."/>
            <person name="Lopez-Garcia P."/>
        </authorList>
    </citation>
    <scope>NUCLEOTIDE SEQUENCE</scope>
</reference>
<dbReference type="InterPro" id="IPR024705">
    <property type="entry name" value="Ssp411"/>
</dbReference>
<dbReference type="SUPFAM" id="SSF48208">
    <property type="entry name" value="Six-hairpin glycosidases"/>
    <property type="match status" value="1"/>
</dbReference>
<name>A0A075FYU5_9ARCH</name>
<dbReference type="InterPro" id="IPR008928">
    <property type="entry name" value="6-hairpin_glycosidase_sf"/>
</dbReference>